<dbReference type="GO" id="GO:0046872">
    <property type="term" value="F:metal ion binding"/>
    <property type="evidence" value="ECO:0007669"/>
    <property type="project" value="UniProtKB-KW"/>
</dbReference>
<dbReference type="EMBL" id="JAHGAW010000007">
    <property type="protein sequence ID" value="MBT2187532.1"/>
    <property type="molecule type" value="Genomic_DNA"/>
</dbReference>
<keyword evidence="1" id="KW-0031">Aminopeptidase</keyword>
<reference evidence="10" key="1">
    <citation type="submission" date="2021-05" db="EMBL/GenBank/DDBJ databases">
        <title>Genome of Sphingobium sp. strain.</title>
        <authorList>
            <person name="Fan R."/>
        </authorList>
    </citation>
    <scope>NUCLEOTIDE SEQUENCE</scope>
    <source>
        <strain evidence="10">H33</strain>
    </source>
</reference>
<dbReference type="PANTHER" id="PTHR12147:SF56">
    <property type="entry name" value="AMINOPEPTIDASE YDR415C-RELATED"/>
    <property type="match status" value="1"/>
</dbReference>
<dbReference type="Pfam" id="PF04389">
    <property type="entry name" value="Peptidase_M28"/>
    <property type="match status" value="1"/>
</dbReference>
<evidence type="ECO:0000313" key="11">
    <source>
        <dbReference type="Proteomes" id="UP001138757"/>
    </source>
</evidence>
<feature type="chain" id="PRO_5040899097" evidence="8">
    <location>
        <begin position="18"/>
        <end position="587"/>
    </location>
</feature>
<evidence type="ECO:0000256" key="6">
    <source>
        <dbReference type="ARBA" id="ARBA00022833"/>
    </source>
</evidence>
<feature type="compositionally biased region" description="Pro residues" evidence="7">
    <location>
        <begin position="29"/>
        <end position="43"/>
    </location>
</feature>
<dbReference type="Proteomes" id="UP001138757">
    <property type="component" value="Unassembled WGS sequence"/>
</dbReference>
<dbReference type="SUPFAM" id="SSF52025">
    <property type="entry name" value="PA domain"/>
    <property type="match status" value="1"/>
</dbReference>
<dbReference type="InterPro" id="IPR007484">
    <property type="entry name" value="Peptidase_M28"/>
</dbReference>
<feature type="region of interest" description="Disordered" evidence="7">
    <location>
        <begin position="24"/>
        <end position="46"/>
    </location>
</feature>
<evidence type="ECO:0000256" key="8">
    <source>
        <dbReference type="SAM" id="SignalP"/>
    </source>
</evidence>
<feature type="region of interest" description="Disordered" evidence="7">
    <location>
        <begin position="568"/>
        <end position="587"/>
    </location>
</feature>
<dbReference type="InterPro" id="IPR046450">
    <property type="entry name" value="PA_dom_sf"/>
</dbReference>
<dbReference type="GO" id="GO:0006508">
    <property type="term" value="P:proteolysis"/>
    <property type="evidence" value="ECO:0007669"/>
    <property type="project" value="UniProtKB-KW"/>
</dbReference>
<sequence length="587" mass="62948">MRAAGLLVLISSALALTACRTQGDAVRPTPAPAATPAPSPTPPSLSFTLPPSAKAAPINVTTLKTVTRVLSSNAFEGRAPTTPAETKTVAYIIDQMKKAGLKPGNKGSWTQDVPLVELTHSPDMALDIAGGTRPLHFAYKTDMVVGTYQVVPHSEVRDSEMIFVGYGINAPEKGWNDYAGIDVHGKTVVILINDPDYEMQGLDGPFNGRAMTYYGRWTYKFEEAARQGAAAAIIVHDTFPAAYPWGVVVSSWTGPQLGIDAPNNHMDQSKAIGWITLDAAKATFAAAGKDFAALSDAAKRPGFRAVPLGLTASIAFDNKIRRQASRNIIGILPGKTRPGEYVLYSAHWDHLGRCEPVKGDDICNGALDNASGTAGLIALAQAQVKAGAAGRSMLFLSVTAEESGLLGSEYYARNPVYPLGKTVGGVNMDGLNVFGPTHDVTIVGGGKSELEAFLNRAVRDEGRIVVPEATPEKGSFYRSDHFSFAKLGVPMVYAESGEDMINGGVAAGHAAAEDYVTNRYHKPQDEYDPHWNWAGAVQDLQIYYRIGRELANSDVWPNWYPSAEFRTARDQSRVGAKEIDEAKAPKP</sequence>
<evidence type="ECO:0000256" key="4">
    <source>
        <dbReference type="ARBA" id="ARBA00022729"/>
    </source>
</evidence>
<evidence type="ECO:0000259" key="9">
    <source>
        <dbReference type="Pfam" id="PF04389"/>
    </source>
</evidence>
<keyword evidence="5" id="KW-0378">Hydrolase</keyword>
<dbReference type="SUPFAM" id="SSF53187">
    <property type="entry name" value="Zn-dependent exopeptidases"/>
    <property type="match status" value="1"/>
</dbReference>
<feature type="signal peptide" evidence="8">
    <location>
        <begin position="1"/>
        <end position="17"/>
    </location>
</feature>
<evidence type="ECO:0000256" key="1">
    <source>
        <dbReference type="ARBA" id="ARBA00022438"/>
    </source>
</evidence>
<dbReference type="Gene3D" id="3.50.30.30">
    <property type="match status" value="1"/>
</dbReference>
<evidence type="ECO:0000313" key="10">
    <source>
        <dbReference type="EMBL" id="MBT2187532.1"/>
    </source>
</evidence>
<keyword evidence="4 8" id="KW-0732">Signal</keyword>
<dbReference type="FunFam" id="3.40.630.10:FF:000088">
    <property type="entry name" value="Peptidase M20"/>
    <property type="match status" value="1"/>
</dbReference>
<keyword evidence="2" id="KW-0645">Protease</keyword>
<organism evidence="10 11">
    <name type="scientific">Sphingobium nicotianae</name>
    <dbReference type="NCBI Taxonomy" id="2782607"/>
    <lineage>
        <taxon>Bacteria</taxon>
        <taxon>Pseudomonadati</taxon>
        <taxon>Pseudomonadota</taxon>
        <taxon>Alphaproteobacteria</taxon>
        <taxon>Sphingomonadales</taxon>
        <taxon>Sphingomonadaceae</taxon>
        <taxon>Sphingobium</taxon>
    </lineage>
</organism>
<dbReference type="PANTHER" id="PTHR12147">
    <property type="entry name" value="METALLOPEPTIDASE M28 FAMILY MEMBER"/>
    <property type="match status" value="1"/>
</dbReference>
<proteinExistence type="predicted"/>
<feature type="domain" description="Peptidase M28" evidence="9">
    <location>
        <begin position="327"/>
        <end position="543"/>
    </location>
</feature>
<keyword evidence="11" id="KW-1185">Reference proteome</keyword>
<dbReference type="RefSeq" id="WP_214623597.1">
    <property type="nucleotide sequence ID" value="NZ_JAHGAW010000007.1"/>
</dbReference>
<keyword evidence="6" id="KW-0862">Zinc</keyword>
<name>A0A9X1DCC9_9SPHN</name>
<protein>
    <submittedName>
        <fullName evidence="10">M28 family peptidase</fullName>
    </submittedName>
</protein>
<dbReference type="GO" id="GO:0008235">
    <property type="term" value="F:metalloexopeptidase activity"/>
    <property type="evidence" value="ECO:0007669"/>
    <property type="project" value="InterPro"/>
</dbReference>
<dbReference type="CDD" id="cd05660">
    <property type="entry name" value="M28_like_PA"/>
    <property type="match status" value="1"/>
</dbReference>
<dbReference type="Gene3D" id="3.40.630.10">
    <property type="entry name" value="Zn peptidases"/>
    <property type="match status" value="1"/>
</dbReference>
<gene>
    <name evidence="10" type="ORF">KK488_11325</name>
</gene>
<dbReference type="PROSITE" id="PS51257">
    <property type="entry name" value="PROKAR_LIPOPROTEIN"/>
    <property type="match status" value="1"/>
</dbReference>
<keyword evidence="3" id="KW-0479">Metal-binding</keyword>
<accession>A0A9X1DCC9</accession>
<dbReference type="AlphaFoldDB" id="A0A9X1DCC9"/>
<comment type="caution">
    <text evidence="10">The sequence shown here is derived from an EMBL/GenBank/DDBJ whole genome shotgun (WGS) entry which is preliminary data.</text>
</comment>
<evidence type="ECO:0000256" key="2">
    <source>
        <dbReference type="ARBA" id="ARBA00022670"/>
    </source>
</evidence>
<dbReference type="InterPro" id="IPR045175">
    <property type="entry name" value="M28_fam"/>
</dbReference>
<evidence type="ECO:0000256" key="5">
    <source>
        <dbReference type="ARBA" id="ARBA00022801"/>
    </source>
</evidence>
<dbReference type="GO" id="GO:0004177">
    <property type="term" value="F:aminopeptidase activity"/>
    <property type="evidence" value="ECO:0007669"/>
    <property type="project" value="UniProtKB-KW"/>
</dbReference>
<evidence type="ECO:0000256" key="3">
    <source>
        <dbReference type="ARBA" id="ARBA00022723"/>
    </source>
</evidence>
<evidence type="ECO:0000256" key="7">
    <source>
        <dbReference type="SAM" id="MobiDB-lite"/>
    </source>
</evidence>